<comment type="caution">
    <text evidence="2">The sequence shown here is derived from an EMBL/GenBank/DDBJ whole genome shotgun (WGS) entry which is preliminary data.</text>
</comment>
<gene>
    <name evidence="2" type="ORF">IC620_13490</name>
</gene>
<dbReference type="EMBL" id="JACXAH010000023">
    <property type="protein sequence ID" value="MBD1373362.1"/>
    <property type="molecule type" value="Genomic_DNA"/>
</dbReference>
<protein>
    <submittedName>
        <fullName evidence="2">DUF2892 domain-containing protein</fullName>
    </submittedName>
</protein>
<dbReference type="Proteomes" id="UP000661691">
    <property type="component" value="Unassembled WGS sequence"/>
</dbReference>
<organism evidence="2 3">
    <name type="scientific">Polycladospora coralii</name>
    <dbReference type="NCBI Taxonomy" id="2771432"/>
    <lineage>
        <taxon>Bacteria</taxon>
        <taxon>Bacillati</taxon>
        <taxon>Bacillota</taxon>
        <taxon>Bacilli</taxon>
        <taxon>Bacillales</taxon>
        <taxon>Thermoactinomycetaceae</taxon>
        <taxon>Polycladospora</taxon>
    </lineage>
</organism>
<evidence type="ECO:0000259" key="1">
    <source>
        <dbReference type="Pfam" id="PF11127"/>
    </source>
</evidence>
<feature type="domain" description="Inner membrane protein YgaP-like transmembrane" evidence="1">
    <location>
        <begin position="1"/>
        <end position="61"/>
    </location>
</feature>
<proteinExistence type="predicted"/>
<dbReference type="InterPro" id="IPR021309">
    <property type="entry name" value="YgaP-like_TM"/>
</dbReference>
<keyword evidence="3" id="KW-1185">Reference proteome</keyword>
<sequence>MKKNVGKLDAVLRISCGLIGLTWAATHSTKKFPAFIALISALKVAEGMTRYCLILQFLGKKSI</sequence>
<evidence type="ECO:0000313" key="2">
    <source>
        <dbReference type="EMBL" id="MBD1373362.1"/>
    </source>
</evidence>
<dbReference type="RefSeq" id="WP_191140803.1">
    <property type="nucleotide sequence ID" value="NZ_JACXAG020000008.1"/>
</dbReference>
<reference evidence="3" key="1">
    <citation type="submission" date="2022-10" db="EMBL/GenBank/DDBJ databases">
        <title>A novel bacterium of genus Hazenella, isolated from South China Sea.</title>
        <authorList>
            <person name="Huang H."/>
            <person name="Mo K."/>
            <person name="Hu Y."/>
        </authorList>
    </citation>
    <scope>NUCLEOTIDE SEQUENCE [LARGE SCALE GENOMIC DNA]</scope>
    <source>
        <strain evidence="3">IB182357</strain>
    </source>
</reference>
<dbReference type="AlphaFoldDB" id="A0A926NBT8"/>
<evidence type="ECO:0000313" key="3">
    <source>
        <dbReference type="Proteomes" id="UP000661691"/>
    </source>
</evidence>
<accession>A0A926NBT8</accession>
<dbReference type="Pfam" id="PF11127">
    <property type="entry name" value="YgaP-like_TM"/>
    <property type="match status" value="1"/>
</dbReference>
<name>A0A926NBT8_9BACL</name>